<name>A0A392ST13_9FABA</name>
<comment type="caution">
    <text evidence="1">The sequence shown here is derived from an EMBL/GenBank/DDBJ whole genome shotgun (WGS) entry which is preliminary data.</text>
</comment>
<dbReference type="SUPFAM" id="SSF56112">
    <property type="entry name" value="Protein kinase-like (PK-like)"/>
    <property type="match status" value="1"/>
</dbReference>
<keyword evidence="1" id="KW-0808">Transferase</keyword>
<keyword evidence="1" id="KW-0418">Kinase</keyword>
<dbReference type="Proteomes" id="UP000265520">
    <property type="component" value="Unassembled WGS sequence"/>
</dbReference>
<evidence type="ECO:0000313" key="1">
    <source>
        <dbReference type="EMBL" id="MCI51991.1"/>
    </source>
</evidence>
<reference evidence="1 2" key="1">
    <citation type="journal article" date="2018" name="Front. Plant Sci.">
        <title>Red Clover (Trifolium pratense) and Zigzag Clover (T. medium) - A Picture of Genomic Similarities and Differences.</title>
        <authorList>
            <person name="Dluhosova J."/>
            <person name="Istvanek J."/>
            <person name="Nedelnik J."/>
            <person name="Repkova J."/>
        </authorList>
    </citation>
    <scope>NUCLEOTIDE SEQUENCE [LARGE SCALE GENOMIC DNA]</scope>
    <source>
        <strain evidence="2">cv. 10/8</strain>
        <tissue evidence="1">Leaf</tissue>
    </source>
</reference>
<feature type="non-terminal residue" evidence="1">
    <location>
        <position position="48"/>
    </location>
</feature>
<protein>
    <submittedName>
        <fullName evidence="1">Cysteine-rich receptor-like protein kinase</fullName>
    </submittedName>
</protein>
<dbReference type="Gene3D" id="3.30.200.20">
    <property type="entry name" value="Phosphorylase Kinase, domain 1"/>
    <property type="match status" value="1"/>
</dbReference>
<sequence>MAGVNLEEDDDIEIAESLQFNFNTIGVATNNFSEANKLGHGGFGVVYQ</sequence>
<organism evidence="1 2">
    <name type="scientific">Trifolium medium</name>
    <dbReference type="NCBI Taxonomy" id="97028"/>
    <lineage>
        <taxon>Eukaryota</taxon>
        <taxon>Viridiplantae</taxon>
        <taxon>Streptophyta</taxon>
        <taxon>Embryophyta</taxon>
        <taxon>Tracheophyta</taxon>
        <taxon>Spermatophyta</taxon>
        <taxon>Magnoliopsida</taxon>
        <taxon>eudicotyledons</taxon>
        <taxon>Gunneridae</taxon>
        <taxon>Pentapetalae</taxon>
        <taxon>rosids</taxon>
        <taxon>fabids</taxon>
        <taxon>Fabales</taxon>
        <taxon>Fabaceae</taxon>
        <taxon>Papilionoideae</taxon>
        <taxon>50 kb inversion clade</taxon>
        <taxon>NPAAA clade</taxon>
        <taxon>Hologalegina</taxon>
        <taxon>IRL clade</taxon>
        <taxon>Trifolieae</taxon>
        <taxon>Trifolium</taxon>
    </lineage>
</organism>
<dbReference type="InterPro" id="IPR011009">
    <property type="entry name" value="Kinase-like_dom_sf"/>
</dbReference>
<proteinExistence type="predicted"/>
<keyword evidence="1" id="KW-0675">Receptor</keyword>
<dbReference type="GO" id="GO:0016301">
    <property type="term" value="F:kinase activity"/>
    <property type="evidence" value="ECO:0007669"/>
    <property type="project" value="UniProtKB-KW"/>
</dbReference>
<evidence type="ECO:0000313" key="2">
    <source>
        <dbReference type="Proteomes" id="UP000265520"/>
    </source>
</evidence>
<dbReference type="AlphaFoldDB" id="A0A392ST13"/>
<keyword evidence="2" id="KW-1185">Reference proteome</keyword>
<dbReference type="EMBL" id="LXQA010440358">
    <property type="protein sequence ID" value="MCI51991.1"/>
    <property type="molecule type" value="Genomic_DNA"/>
</dbReference>
<accession>A0A392ST13</accession>